<dbReference type="GO" id="GO:0043565">
    <property type="term" value="F:sequence-specific DNA binding"/>
    <property type="evidence" value="ECO:0007669"/>
    <property type="project" value="TreeGrafter"/>
</dbReference>
<protein>
    <submittedName>
        <fullName evidence="2">PiggyBac transposable element-derived protein 1</fullName>
    </submittedName>
</protein>
<dbReference type="PANTHER" id="PTHR47055">
    <property type="entry name" value="DDE_TNP_1_7 DOMAIN-CONTAINING PROTEIN"/>
    <property type="match status" value="1"/>
</dbReference>
<feature type="domain" description="PiggyBac transposable element-derived protein" evidence="1">
    <location>
        <begin position="2"/>
        <end position="85"/>
    </location>
</feature>
<evidence type="ECO:0000259" key="1">
    <source>
        <dbReference type="Pfam" id="PF13843"/>
    </source>
</evidence>
<evidence type="ECO:0000313" key="3">
    <source>
        <dbReference type="Proteomes" id="UP000762676"/>
    </source>
</evidence>
<sequence length="179" mass="20007">MQTEPYQGAGTVQAEPDLGIGGSVMMDLISVFREEDKYCLYFDNLFTSPAIVIKDKGFDATGTLRANRLNQCPLEGVDSMKKIKRAKQKSLDYLGFLRHIALSYVHKYRGWLVTNQPGAMKVSVSCEAVSDEGGHYLINNPIQRRCKQSNGNTEKACSKCPSIPLHEKCFSLYHGTHQN</sequence>
<evidence type="ECO:0000313" key="2">
    <source>
        <dbReference type="EMBL" id="GFR65014.1"/>
    </source>
</evidence>
<comment type="caution">
    <text evidence="2">The sequence shown here is derived from an EMBL/GenBank/DDBJ whole genome shotgun (WGS) entry which is preliminary data.</text>
</comment>
<dbReference type="Pfam" id="PF13843">
    <property type="entry name" value="DDE_Tnp_1_7"/>
    <property type="match status" value="1"/>
</dbReference>
<organism evidence="2 3">
    <name type="scientific">Elysia marginata</name>
    <dbReference type="NCBI Taxonomy" id="1093978"/>
    <lineage>
        <taxon>Eukaryota</taxon>
        <taxon>Metazoa</taxon>
        <taxon>Spiralia</taxon>
        <taxon>Lophotrochozoa</taxon>
        <taxon>Mollusca</taxon>
        <taxon>Gastropoda</taxon>
        <taxon>Heterobranchia</taxon>
        <taxon>Euthyneura</taxon>
        <taxon>Panpulmonata</taxon>
        <taxon>Sacoglossa</taxon>
        <taxon>Placobranchoidea</taxon>
        <taxon>Plakobranchidae</taxon>
        <taxon>Elysia</taxon>
    </lineage>
</organism>
<dbReference type="AlphaFoldDB" id="A0AAV4EW75"/>
<keyword evidence="3" id="KW-1185">Reference proteome</keyword>
<proteinExistence type="predicted"/>
<dbReference type="InterPro" id="IPR029526">
    <property type="entry name" value="PGBD"/>
</dbReference>
<dbReference type="Proteomes" id="UP000762676">
    <property type="component" value="Unassembled WGS sequence"/>
</dbReference>
<name>A0AAV4EW75_9GAST</name>
<gene>
    <name evidence="2" type="ORF">ElyMa_000194400</name>
</gene>
<accession>A0AAV4EW75</accession>
<dbReference type="EMBL" id="BMAT01000362">
    <property type="protein sequence ID" value="GFR65014.1"/>
    <property type="molecule type" value="Genomic_DNA"/>
</dbReference>
<reference evidence="2 3" key="1">
    <citation type="journal article" date="2021" name="Elife">
        <title>Chloroplast acquisition without the gene transfer in kleptoplastic sea slugs, Plakobranchus ocellatus.</title>
        <authorList>
            <person name="Maeda T."/>
            <person name="Takahashi S."/>
            <person name="Yoshida T."/>
            <person name="Shimamura S."/>
            <person name="Takaki Y."/>
            <person name="Nagai Y."/>
            <person name="Toyoda A."/>
            <person name="Suzuki Y."/>
            <person name="Arimoto A."/>
            <person name="Ishii H."/>
            <person name="Satoh N."/>
            <person name="Nishiyama T."/>
            <person name="Hasebe M."/>
            <person name="Maruyama T."/>
            <person name="Minagawa J."/>
            <person name="Obokata J."/>
            <person name="Shigenobu S."/>
        </authorList>
    </citation>
    <scope>NUCLEOTIDE SEQUENCE [LARGE SCALE GENOMIC DNA]</scope>
</reference>
<dbReference type="InterPro" id="IPR052638">
    <property type="entry name" value="PiggyBac_TE-derived"/>
</dbReference>
<dbReference type="PANTHER" id="PTHR47055:SF3">
    <property type="entry name" value="PHORBOL-ESTER_DAG-TYPE DOMAIN-CONTAINING PROTEIN"/>
    <property type="match status" value="1"/>
</dbReference>